<comment type="caution">
    <text evidence="1">The sequence shown here is derived from an EMBL/GenBank/DDBJ whole genome shotgun (WGS) entry which is preliminary data.</text>
</comment>
<gene>
    <name evidence="1" type="ORF">A6769_01695</name>
</gene>
<dbReference type="Proteomes" id="UP000252085">
    <property type="component" value="Unassembled WGS sequence"/>
</dbReference>
<name>A0A367S093_NOSPU</name>
<accession>A0A367S093</accession>
<dbReference type="Gene3D" id="2.150.10.10">
    <property type="entry name" value="Serralysin-like metalloprotease, C-terminal"/>
    <property type="match status" value="1"/>
</dbReference>
<organism evidence="1 2">
    <name type="scientific">Nostoc punctiforme NIES-2108</name>
    <dbReference type="NCBI Taxonomy" id="1356359"/>
    <lineage>
        <taxon>Bacteria</taxon>
        <taxon>Bacillati</taxon>
        <taxon>Cyanobacteriota</taxon>
        <taxon>Cyanophyceae</taxon>
        <taxon>Nostocales</taxon>
        <taxon>Nostocaceae</taxon>
        <taxon>Nostoc</taxon>
    </lineage>
</organism>
<evidence type="ECO:0000313" key="1">
    <source>
        <dbReference type="EMBL" id="RCJ41649.1"/>
    </source>
</evidence>
<dbReference type="EMBL" id="LXQE01000029">
    <property type="protein sequence ID" value="RCJ41649.1"/>
    <property type="molecule type" value="Genomic_DNA"/>
</dbReference>
<sequence>MRGNGVLAGDQIDLSTIDTNSTTEGNQAFTFIGSRAFFAIGQIRYSGGILQGSTDGDLSAEFEIRLTRAPQLVESDIIL</sequence>
<reference evidence="1 2" key="1">
    <citation type="submission" date="2016-04" db="EMBL/GenBank/DDBJ databases">
        <authorList>
            <person name="Evans L.H."/>
            <person name="Alamgir A."/>
            <person name="Owens N."/>
            <person name="Weber N.D."/>
            <person name="Virtaneva K."/>
            <person name="Barbian K."/>
            <person name="Babar A."/>
            <person name="Rosenke K."/>
        </authorList>
    </citation>
    <scope>NUCLEOTIDE SEQUENCE [LARGE SCALE GENOMIC DNA]</scope>
    <source>
        <strain evidence="1">NIES-2108</strain>
    </source>
</reference>
<dbReference type="AlphaFoldDB" id="A0A367S093"/>
<dbReference type="InterPro" id="IPR011049">
    <property type="entry name" value="Serralysin-like_metalloprot_C"/>
</dbReference>
<proteinExistence type="predicted"/>
<protein>
    <submittedName>
        <fullName evidence="1">Uncharacterized protein</fullName>
    </submittedName>
</protein>
<evidence type="ECO:0000313" key="2">
    <source>
        <dbReference type="Proteomes" id="UP000252085"/>
    </source>
</evidence>